<feature type="compositionally biased region" description="Polar residues" evidence="1">
    <location>
        <begin position="67"/>
        <end position="79"/>
    </location>
</feature>
<sequence>DGSYSFDTLDDFDYLAEGDTTSVTFAYFLQDSETDASGSPVYSEPATVTIEVVGVNDTPEFIGDDTGQVTEDSLPTRSSGKLEVVDPDNGESSIDASRAPQPVGDVLGSLRIASDGSWSYTVDNNRLQYLAEGETRDELFTVYAFDGTAHQITITINGTNDTPVISLALNDSDSASLTESTEVPAEELTATGTLSVSDIDVIDQVAPQVIAVSESLSTGL</sequence>
<protein>
    <submittedName>
        <fullName evidence="3">VCBS domain-containing protein</fullName>
    </submittedName>
</protein>
<gene>
    <name evidence="3" type="ORF">M6D89_17125</name>
</gene>
<reference evidence="3" key="1">
    <citation type="submission" date="2022-05" db="EMBL/GenBank/DDBJ databases">
        <authorList>
            <person name="Sun H.-N."/>
        </authorList>
    </citation>
    <scope>NUCLEOTIDE SEQUENCE</scope>
    <source>
        <strain evidence="3">HB14</strain>
    </source>
</reference>
<feature type="region of interest" description="Disordered" evidence="1">
    <location>
        <begin position="59"/>
        <end position="100"/>
    </location>
</feature>
<keyword evidence="4" id="KW-1185">Reference proteome</keyword>
<dbReference type="InterPro" id="IPR040853">
    <property type="entry name" value="RapA2_cadherin-like"/>
</dbReference>
<dbReference type="InterPro" id="IPR010221">
    <property type="entry name" value="VCBS_dom"/>
</dbReference>
<reference evidence="3" key="2">
    <citation type="submission" date="2023-01" db="EMBL/GenBank/DDBJ databases">
        <title>Gilvimarinus xylanilyticus HB14 isolated from Caulerpa lentillifera aquaculture base in Hainan, China.</title>
        <authorList>
            <person name="Zhang Y.-J."/>
        </authorList>
    </citation>
    <scope>NUCLEOTIDE SEQUENCE</scope>
    <source>
        <strain evidence="3">HB14</strain>
    </source>
</reference>
<evidence type="ECO:0000313" key="4">
    <source>
        <dbReference type="Proteomes" id="UP001139319"/>
    </source>
</evidence>
<name>A0A9X2HZR3_9GAMM</name>
<dbReference type="Pfam" id="PF17803">
    <property type="entry name" value="Cadherin_4"/>
    <property type="match status" value="1"/>
</dbReference>
<dbReference type="Gene3D" id="2.60.40.10">
    <property type="entry name" value="Immunoglobulins"/>
    <property type="match status" value="1"/>
</dbReference>
<dbReference type="Proteomes" id="UP001139319">
    <property type="component" value="Unassembled WGS sequence"/>
</dbReference>
<dbReference type="AlphaFoldDB" id="A0A9X2HZR3"/>
<feature type="non-terminal residue" evidence="3">
    <location>
        <position position="1"/>
    </location>
</feature>
<dbReference type="NCBIfam" id="TIGR01965">
    <property type="entry name" value="VCBS_repeat"/>
    <property type="match status" value="2"/>
</dbReference>
<dbReference type="EMBL" id="JAMFTH010000011">
    <property type="protein sequence ID" value="MCP8901030.1"/>
    <property type="molecule type" value="Genomic_DNA"/>
</dbReference>
<accession>A0A9X2HZR3</accession>
<proteinExistence type="predicted"/>
<organism evidence="3 4">
    <name type="scientific">Gilvimarinus xylanilyticus</name>
    <dbReference type="NCBI Taxonomy" id="2944139"/>
    <lineage>
        <taxon>Bacteria</taxon>
        <taxon>Pseudomonadati</taxon>
        <taxon>Pseudomonadota</taxon>
        <taxon>Gammaproteobacteria</taxon>
        <taxon>Cellvibrionales</taxon>
        <taxon>Cellvibrionaceae</taxon>
        <taxon>Gilvimarinus</taxon>
    </lineage>
</organism>
<evidence type="ECO:0000259" key="2">
    <source>
        <dbReference type="Pfam" id="PF17803"/>
    </source>
</evidence>
<evidence type="ECO:0000256" key="1">
    <source>
        <dbReference type="SAM" id="MobiDB-lite"/>
    </source>
</evidence>
<evidence type="ECO:0000313" key="3">
    <source>
        <dbReference type="EMBL" id="MCP8901030.1"/>
    </source>
</evidence>
<comment type="caution">
    <text evidence="3">The sequence shown here is derived from an EMBL/GenBank/DDBJ whole genome shotgun (WGS) entry which is preliminary data.</text>
</comment>
<feature type="domain" description="RapA2 cadherin-like" evidence="2">
    <location>
        <begin position="46"/>
        <end position="120"/>
    </location>
</feature>
<feature type="non-terminal residue" evidence="3">
    <location>
        <position position="220"/>
    </location>
</feature>
<dbReference type="InterPro" id="IPR013783">
    <property type="entry name" value="Ig-like_fold"/>
</dbReference>
<dbReference type="RefSeq" id="WP_253969317.1">
    <property type="nucleotide sequence ID" value="NZ_JAMFTH010000011.1"/>
</dbReference>